<dbReference type="Pfam" id="PF02541">
    <property type="entry name" value="Ppx-GppA"/>
    <property type="match status" value="1"/>
</dbReference>
<organism evidence="2 3">
    <name type="scientific">Gordonia insulae</name>
    <dbReference type="NCBI Taxonomy" id="2420509"/>
    <lineage>
        <taxon>Bacteria</taxon>
        <taxon>Bacillati</taxon>
        <taxon>Actinomycetota</taxon>
        <taxon>Actinomycetes</taxon>
        <taxon>Mycobacteriales</taxon>
        <taxon>Gordoniaceae</taxon>
        <taxon>Gordonia</taxon>
    </lineage>
</organism>
<evidence type="ECO:0000313" key="3">
    <source>
        <dbReference type="Proteomes" id="UP000271469"/>
    </source>
</evidence>
<reference evidence="2 3" key="1">
    <citation type="submission" date="2018-11" db="EMBL/GenBank/DDBJ databases">
        <title>Gordonia insulae sp. nov., isolated from an island soil.</title>
        <authorList>
            <person name="Kim Y.S."/>
            <person name="Kim S.B."/>
        </authorList>
    </citation>
    <scope>NUCLEOTIDE SEQUENCE [LARGE SCALE GENOMIC DNA]</scope>
    <source>
        <strain evidence="2 3">MMS17-SY073</strain>
    </source>
</reference>
<dbReference type="EMBL" id="CP033972">
    <property type="protein sequence ID" value="AZG45087.1"/>
    <property type="molecule type" value="Genomic_DNA"/>
</dbReference>
<keyword evidence="2" id="KW-0378">Hydrolase</keyword>
<dbReference type="AlphaFoldDB" id="A0A3G8JJ24"/>
<evidence type="ECO:0000313" key="2">
    <source>
        <dbReference type="EMBL" id="AZG45087.1"/>
    </source>
</evidence>
<dbReference type="Gene3D" id="3.30.420.40">
    <property type="match status" value="1"/>
</dbReference>
<accession>A0A3G8JJ24</accession>
<dbReference type="SUPFAM" id="SSF53067">
    <property type="entry name" value="Actin-like ATPase domain"/>
    <property type="match status" value="2"/>
</dbReference>
<dbReference type="PANTHER" id="PTHR30005">
    <property type="entry name" value="EXOPOLYPHOSPHATASE"/>
    <property type="match status" value="1"/>
</dbReference>
<dbReference type="CDD" id="cd24119">
    <property type="entry name" value="ASKHA_NBD_MtPPX2-like"/>
    <property type="match status" value="1"/>
</dbReference>
<proteinExistence type="predicted"/>
<sequence>MSAPVVGAVDCGTNSIRLLIARADSSLPADRVAESSLPADGVADSFLPADRVADSFLPVDRVADSFLPVDRVADERSEEAYRDHPPAPLVDIHREMRVVRLGEGVDATGRFAPAAIERTRKALADYVDIMVAAGVERVRMVATSATRDAANRDEFFAMTAELLGRVVPGASAEVITGDEEARLSFQGAVGELDPASGPFVVTDLGGGSTEVVVGDADGVRAAYSADIGCVRLTERCLPSDPPTDDEVTAASEFARARLDPAFAAVPVEGARTWVGVAGTMTTLAALGAGLSEYDPEIIHLSRISLDDLGVVCRRLVAMTRADRAALGPMHPGRVDVIGGGSLVTMELARVLSRRAGITELVVSEHDILDGIAMGLLD</sequence>
<gene>
    <name evidence="2" type="primary">gppA_1</name>
    <name evidence="2" type="ORF">D7316_01680</name>
</gene>
<dbReference type="PANTHER" id="PTHR30005:SF13">
    <property type="entry name" value="EXOPOLYPHOSPHATASE 2"/>
    <property type="match status" value="1"/>
</dbReference>
<evidence type="ECO:0000259" key="1">
    <source>
        <dbReference type="Pfam" id="PF02541"/>
    </source>
</evidence>
<protein>
    <submittedName>
        <fullName evidence="2">Guanosine-5'-triphosphate,3'-diphosphate pyrophosphatase</fullName>
        <ecNumber evidence="2">3.6.1.40</ecNumber>
    </submittedName>
</protein>
<feature type="domain" description="Ppx/GppA phosphatase N-terminal" evidence="1">
    <location>
        <begin position="89"/>
        <end position="371"/>
    </location>
</feature>
<dbReference type="GO" id="GO:0008894">
    <property type="term" value="F:guanosine-5'-triphosphate,3'-diphosphate diphosphatase activity"/>
    <property type="evidence" value="ECO:0007669"/>
    <property type="project" value="UniProtKB-EC"/>
</dbReference>
<name>A0A3G8JJ24_9ACTN</name>
<dbReference type="InterPro" id="IPR003695">
    <property type="entry name" value="Ppx_GppA_N"/>
</dbReference>
<dbReference type="Proteomes" id="UP000271469">
    <property type="component" value="Chromosome"/>
</dbReference>
<dbReference type="Gene3D" id="3.30.420.150">
    <property type="entry name" value="Exopolyphosphatase. Domain 2"/>
    <property type="match status" value="1"/>
</dbReference>
<keyword evidence="3" id="KW-1185">Reference proteome</keyword>
<dbReference type="InterPro" id="IPR050273">
    <property type="entry name" value="GppA/Ppx_hydrolase"/>
</dbReference>
<dbReference type="EC" id="3.6.1.40" evidence="2"/>
<dbReference type="InterPro" id="IPR043129">
    <property type="entry name" value="ATPase_NBD"/>
</dbReference>
<dbReference type="RefSeq" id="WP_269462492.1">
    <property type="nucleotide sequence ID" value="NZ_CP033972.1"/>
</dbReference>
<dbReference type="KEGG" id="gom:D7316_01680"/>